<accession>A0ABS6KD75</accession>
<sequence>MKKLYNEKEITMENVLELLQEVDTTEGPDDMMEEEKEIIRKVASQDYEGCEEDLEYLTNRLEEEKNSANLQDVYDVLSQGDWFYND</sequence>
<organism evidence="1 2">
    <name type="scientific">Diplocloster modestus</name>
    <dbReference type="NCBI Taxonomy" id="2850322"/>
    <lineage>
        <taxon>Bacteria</taxon>
        <taxon>Bacillati</taxon>
        <taxon>Bacillota</taxon>
        <taxon>Clostridia</taxon>
        <taxon>Lachnospirales</taxon>
        <taxon>Lachnospiraceae</taxon>
        <taxon>Diplocloster</taxon>
    </lineage>
</organism>
<dbReference type="Proteomes" id="UP001314681">
    <property type="component" value="Unassembled WGS sequence"/>
</dbReference>
<reference evidence="1 2" key="1">
    <citation type="submission" date="2021-06" db="EMBL/GenBank/DDBJ databases">
        <title>Description of novel taxa of the family Lachnospiraceae.</title>
        <authorList>
            <person name="Chaplin A.V."/>
            <person name="Sokolova S.R."/>
            <person name="Pikina A.P."/>
            <person name="Korzhanova M."/>
            <person name="Belova V."/>
            <person name="Korostin D."/>
            <person name="Efimov B.A."/>
        </authorList>
    </citation>
    <scope>NUCLEOTIDE SEQUENCE [LARGE SCALE GENOMIC DNA]</scope>
    <source>
        <strain evidence="1 2">ASD4241</strain>
    </source>
</reference>
<evidence type="ECO:0000313" key="2">
    <source>
        <dbReference type="Proteomes" id="UP001314681"/>
    </source>
</evidence>
<dbReference type="EMBL" id="JAHQCX010000020">
    <property type="protein sequence ID" value="MBU9728477.1"/>
    <property type="molecule type" value="Genomic_DNA"/>
</dbReference>
<name>A0ABS6KD75_9FIRM</name>
<dbReference type="RefSeq" id="WP_158353102.1">
    <property type="nucleotide sequence ID" value="NZ_JAHQCX010000020.1"/>
</dbReference>
<comment type="caution">
    <text evidence="1">The sequence shown here is derived from an EMBL/GenBank/DDBJ whole genome shotgun (WGS) entry which is preliminary data.</text>
</comment>
<evidence type="ECO:0000313" key="1">
    <source>
        <dbReference type="EMBL" id="MBU9728477.1"/>
    </source>
</evidence>
<proteinExistence type="predicted"/>
<keyword evidence="2" id="KW-1185">Reference proteome</keyword>
<protein>
    <submittedName>
        <fullName evidence="1">Uncharacterized protein</fullName>
    </submittedName>
</protein>
<gene>
    <name evidence="1" type="ORF">KTH90_20985</name>
</gene>